<dbReference type="RefSeq" id="WP_113947932.1">
    <property type="nucleotide sequence ID" value="NZ_QNQU01000004.1"/>
</dbReference>
<sequence length="320" mass="36898">MDEISISVLLAVKNGAQFIRASIDSVLNQDYQAFELLISDDNSTDNTIQIINSYADKRITLFSQKKSLGQFGNFNFLLKKSKGKIAHFWSHDDVMHPNCLSETINFYTKNPSIGMSYCSGDYINEKGEVTQEWEYDATPAILDNKLYAKYSLSYGCLAGSISQVAINRDKIGNDYFFKKNLVHSGDFDLWTRIAKNHSIGFIPKKLTSIRNHPNQVSHKAASNYASVVEGINITNMLFDLAKVSSEVKRKTKRELILIHYFQRIVVLLIRKEFRLFFSGLNLLKKEDNLVLVFFAWFKFRLRNRKTFLLHRKKIISHLIN</sequence>
<gene>
    <name evidence="2" type="ORF">DRW42_06045</name>
</gene>
<reference evidence="2 3" key="1">
    <citation type="submission" date="2018-07" db="EMBL/GenBank/DDBJ databases">
        <title>A draft genome of a endophytic bacteria, a new species of Pedobacter.</title>
        <authorList>
            <person name="Zhang Z.D."/>
            <person name="Chen Z.J."/>
        </authorList>
    </citation>
    <scope>NUCLEOTIDE SEQUENCE [LARGE SCALE GENOMIC DNA]</scope>
    <source>
        <strain evidence="2 3">RS10</strain>
    </source>
</reference>
<proteinExistence type="predicted"/>
<name>A0A366L800_9SPHI</name>
<accession>A0A366L800</accession>
<feature type="domain" description="Glycosyltransferase 2-like" evidence="1">
    <location>
        <begin position="7"/>
        <end position="135"/>
    </location>
</feature>
<evidence type="ECO:0000313" key="3">
    <source>
        <dbReference type="Proteomes" id="UP000252081"/>
    </source>
</evidence>
<evidence type="ECO:0000259" key="1">
    <source>
        <dbReference type="Pfam" id="PF00535"/>
    </source>
</evidence>
<dbReference type="Gene3D" id="3.90.550.10">
    <property type="entry name" value="Spore Coat Polysaccharide Biosynthesis Protein SpsA, Chain A"/>
    <property type="match status" value="1"/>
</dbReference>
<dbReference type="AlphaFoldDB" id="A0A366L800"/>
<dbReference type="GO" id="GO:0016758">
    <property type="term" value="F:hexosyltransferase activity"/>
    <property type="evidence" value="ECO:0007669"/>
    <property type="project" value="UniProtKB-ARBA"/>
</dbReference>
<dbReference type="SUPFAM" id="SSF53448">
    <property type="entry name" value="Nucleotide-diphospho-sugar transferases"/>
    <property type="match status" value="1"/>
</dbReference>
<dbReference type="EMBL" id="QNQU01000004">
    <property type="protein sequence ID" value="RBQ09997.1"/>
    <property type="molecule type" value="Genomic_DNA"/>
</dbReference>
<dbReference type="Proteomes" id="UP000252081">
    <property type="component" value="Unassembled WGS sequence"/>
</dbReference>
<protein>
    <recommendedName>
        <fullName evidence="1">Glycosyltransferase 2-like domain-containing protein</fullName>
    </recommendedName>
</protein>
<comment type="caution">
    <text evidence="2">The sequence shown here is derived from an EMBL/GenBank/DDBJ whole genome shotgun (WGS) entry which is preliminary data.</text>
</comment>
<dbReference type="OrthoDB" id="9815829at2"/>
<keyword evidence="3" id="KW-1185">Reference proteome</keyword>
<dbReference type="PANTHER" id="PTHR22916:SF3">
    <property type="entry name" value="UDP-GLCNAC:BETAGAL BETA-1,3-N-ACETYLGLUCOSAMINYLTRANSFERASE-LIKE PROTEIN 1"/>
    <property type="match status" value="1"/>
</dbReference>
<dbReference type="PANTHER" id="PTHR22916">
    <property type="entry name" value="GLYCOSYLTRANSFERASE"/>
    <property type="match status" value="1"/>
</dbReference>
<dbReference type="Pfam" id="PF00535">
    <property type="entry name" value="Glycos_transf_2"/>
    <property type="match status" value="1"/>
</dbReference>
<organism evidence="2 3">
    <name type="scientific">Pedobacter miscanthi</name>
    <dbReference type="NCBI Taxonomy" id="2259170"/>
    <lineage>
        <taxon>Bacteria</taxon>
        <taxon>Pseudomonadati</taxon>
        <taxon>Bacteroidota</taxon>
        <taxon>Sphingobacteriia</taxon>
        <taxon>Sphingobacteriales</taxon>
        <taxon>Sphingobacteriaceae</taxon>
        <taxon>Pedobacter</taxon>
    </lineage>
</organism>
<dbReference type="InterPro" id="IPR029044">
    <property type="entry name" value="Nucleotide-diphossugar_trans"/>
</dbReference>
<evidence type="ECO:0000313" key="2">
    <source>
        <dbReference type="EMBL" id="RBQ09997.1"/>
    </source>
</evidence>
<dbReference type="InterPro" id="IPR001173">
    <property type="entry name" value="Glyco_trans_2-like"/>
</dbReference>